<evidence type="ECO:0000313" key="9">
    <source>
        <dbReference type="EMBL" id="SEL02259.1"/>
    </source>
</evidence>
<keyword evidence="5" id="KW-0804">Transcription</keyword>
<evidence type="ECO:0000256" key="4">
    <source>
        <dbReference type="ARBA" id="ARBA00023125"/>
    </source>
</evidence>
<evidence type="ECO:0000259" key="7">
    <source>
        <dbReference type="PROSITE" id="PS50043"/>
    </source>
</evidence>
<keyword evidence="10" id="KW-1185">Reference proteome</keyword>
<dbReference type="PANTHER" id="PTHR43214">
    <property type="entry name" value="TWO-COMPONENT RESPONSE REGULATOR"/>
    <property type="match status" value="1"/>
</dbReference>
<dbReference type="InterPro" id="IPR058245">
    <property type="entry name" value="NreC/VraR/RcsB-like_REC"/>
</dbReference>
<dbReference type="CDD" id="cd06170">
    <property type="entry name" value="LuxR_C_like"/>
    <property type="match status" value="1"/>
</dbReference>
<accession>A0A1H7LTT8</accession>
<dbReference type="SMART" id="SM00448">
    <property type="entry name" value="REC"/>
    <property type="match status" value="1"/>
</dbReference>
<feature type="domain" description="Response regulatory" evidence="8">
    <location>
        <begin position="20"/>
        <end position="139"/>
    </location>
</feature>
<reference evidence="10" key="1">
    <citation type="submission" date="2016-10" db="EMBL/GenBank/DDBJ databases">
        <authorList>
            <person name="Varghese N."/>
            <person name="Submissions S."/>
        </authorList>
    </citation>
    <scope>NUCLEOTIDE SEQUENCE [LARGE SCALE GENOMIC DNA]</scope>
    <source>
        <strain evidence="10">DSM 241</strain>
    </source>
</reference>
<dbReference type="Pfam" id="PF00196">
    <property type="entry name" value="GerE"/>
    <property type="match status" value="1"/>
</dbReference>
<dbReference type="GO" id="GO:0000160">
    <property type="term" value="P:phosphorelay signal transduction system"/>
    <property type="evidence" value="ECO:0007669"/>
    <property type="project" value="UniProtKB-KW"/>
</dbReference>
<keyword evidence="2" id="KW-0902">Two-component regulatory system</keyword>
<evidence type="ECO:0000256" key="2">
    <source>
        <dbReference type="ARBA" id="ARBA00023012"/>
    </source>
</evidence>
<sequence>MSGNHNGDGERNGLSPRMVDVLLVDDHELVRIGIRGLLESRAAQTGIHVVGEAGSGEEALAKLPRLRPDVVLLDLNMPGMGGLETTRQVLAQYPGTKVIVLTVQDEGPFPRWLMDSGASGYLTKGCQVDELIEAIRLAMRGDRHMSPKIAHHLSGGEGVEEADALARLSPRERQILVLLVKGCKQQKIASELGVNVKTVSTYKARLRDKLECSSDIELLRLAMDHGITAPDSSNDA</sequence>
<evidence type="ECO:0000256" key="5">
    <source>
        <dbReference type="ARBA" id="ARBA00023163"/>
    </source>
</evidence>
<dbReference type="SUPFAM" id="SSF46894">
    <property type="entry name" value="C-terminal effector domain of the bipartite response regulators"/>
    <property type="match status" value="1"/>
</dbReference>
<keyword evidence="1 6" id="KW-0597">Phosphoprotein</keyword>
<dbReference type="CDD" id="cd17535">
    <property type="entry name" value="REC_NarL-like"/>
    <property type="match status" value="1"/>
</dbReference>
<dbReference type="SUPFAM" id="SSF52172">
    <property type="entry name" value="CheY-like"/>
    <property type="match status" value="1"/>
</dbReference>
<dbReference type="GO" id="GO:0006355">
    <property type="term" value="P:regulation of DNA-templated transcription"/>
    <property type="evidence" value="ECO:0007669"/>
    <property type="project" value="InterPro"/>
</dbReference>
<dbReference type="GO" id="GO:0003677">
    <property type="term" value="F:DNA binding"/>
    <property type="evidence" value="ECO:0007669"/>
    <property type="project" value="UniProtKB-KW"/>
</dbReference>
<dbReference type="STRING" id="1396821.SAMN05444515_10842"/>
<gene>
    <name evidence="9" type="ORF">SAMN05444515_10842</name>
</gene>
<proteinExistence type="predicted"/>
<protein>
    <submittedName>
        <fullName evidence="9">Two-component system, NarL family, invasion response regulator UvrY</fullName>
    </submittedName>
</protein>
<dbReference type="Proteomes" id="UP000199256">
    <property type="component" value="Unassembled WGS sequence"/>
</dbReference>
<keyword evidence="4" id="KW-0238">DNA-binding</keyword>
<dbReference type="PROSITE" id="PS50110">
    <property type="entry name" value="RESPONSE_REGULATORY"/>
    <property type="match status" value="1"/>
</dbReference>
<evidence type="ECO:0000256" key="3">
    <source>
        <dbReference type="ARBA" id="ARBA00023015"/>
    </source>
</evidence>
<dbReference type="PROSITE" id="PS50043">
    <property type="entry name" value="HTH_LUXR_2"/>
    <property type="match status" value="1"/>
</dbReference>
<dbReference type="InterPro" id="IPR000792">
    <property type="entry name" value="Tscrpt_reg_LuxR_C"/>
</dbReference>
<evidence type="ECO:0000259" key="8">
    <source>
        <dbReference type="PROSITE" id="PS50110"/>
    </source>
</evidence>
<dbReference type="InterPro" id="IPR016032">
    <property type="entry name" value="Sig_transdc_resp-reg_C-effctor"/>
</dbReference>
<feature type="domain" description="HTH luxR-type" evidence="7">
    <location>
        <begin position="161"/>
        <end position="226"/>
    </location>
</feature>
<dbReference type="InterPro" id="IPR011006">
    <property type="entry name" value="CheY-like_superfamily"/>
</dbReference>
<feature type="modified residue" description="4-aspartylphosphate" evidence="6">
    <location>
        <position position="74"/>
    </location>
</feature>
<dbReference type="SMART" id="SM00421">
    <property type="entry name" value="HTH_LUXR"/>
    <property type="match status" value="1"/>
</dbReference>
<dbReference type="PANTHER" id="PTHR43214:SF3">
    <property type="entry name" value="RESPONSE REGULATOR UVRY"/>
    <property type="match status" value="1"/>
</dbReference>
<dbReference type="Gene3D" id="3.40.50.2300">
    <property type="match status" value="1"/>
</dbReference>
<dbReference type="InterPro" id="IPR039420">
    <property type="entry name" value="WalR-like"/>
</dbReference>
<dbReference type="EMBL" id="FOAA01000008">
    <property type="protein sequence ID" value="SEL02259.1"/>
    <property type="molecule type" value="Genomic_DNA"/>
</dbReference>
<keyword evidence="3" id="KW-0805">Transcription regulation</keyword>
<dbReference type="Pfam" id="PF00072">
    <property type="entry name" value="Response_reg"/>
    <property type="match status" value="1"/>
</dbReference>
<evidence type="ECO:0000256" key="1">
    <source>
        <dbReference type="ARBA" id="ARBA00022553"/>
    </source>
</evidence>
<evidence type="ECO:0000256" key="6">
    <source>
        <dbReference type="PROSITE-ProRule" id="PRU00169"/>
    </source>
</evidence>
<dbReference type="PRINTS" id="PR00038">
    <property type="entry name" value="HTHLUXR"/>
</dbReference>
<dbReference type="AlphaFoldDB" id="A0A1H7LTT8"/>
<name>A0A1H7LTT8_9GAMM</name>
<organism evidence="9 10">
    <name type="scientific">Ectothiorhodospira marina</name>
    <dbReference type="NCBI Taxonomy" id="1396821"/>
    <lineage>
        <taxon>Bacteria</taxon>
        <taxon>Pseudomonadati</taxon>
        <taxon>Pseudomonadota</taxon>
        <taxon>Gammaproteobacteria</taxon>
        <taxon>Chromatiales</taxon>
        <taxon>Ectothiorhodospiraceae</taxon>
        <taxon>Ectothiorhodospira</taxon>
    </lineage>
</organism>
<evidence type="ECO:0000313" key="10">
    <source>
        <dbReference type="Proteomes" id="UP000199256"/>
    </source>
</evidence>
<dbReference type="InterPro" id="IPR001789">
    <property type="entry name" value="Sig_transdc_resp-reg_receiver"/>
</dbReference>